<gene>
    <name evidence="15" type="ordered locus">amb1307</name>
</gene>
<dbReference type="PANTHER" id="PTHR11839">
    <property type="entry name" value="UDP/ADP-SUGAR PYROPHOSPHATASE"/>
    <property type="match status" value="1"/>
</dbReference>
<feature type="binding site" evidence="13">
    <location>
        <position position="163"/>
    </location>
    <ligand>
        <name>Mg(2+)</name>
        <dbReference type="ChEBI" id="CHEBI:18420"/>
        <label>1</label>
    </ligand>
</feature>
<dbReference type="Gene3D" id="3.90.79.10">
    <property type="entry name" value="Nucleoside Triphosphate Pyrophosphohydrolase"/>
    <property type="match status" value="1"/>
</dbReference>
<keyword evidence="16" id="KW-1185">Reference proteome</keyword>
<feature type="binding site" evidence="13">
    <location>
        <position position="111"/>
    </location>
    <ligand>
        <name>Mg(2+)</name>
        <dbReference type="ChEBI" id="CHEBI:18420"/>
        <label>1</label>
    </ligand>
</feature>
<dbReference type="NCBIfam" id="TIGR00052">
    <property type="entry name" value="nudix-type nucleoside diphosphatase, YffH/AdpP family"/>
    <property type="match status" value="1"/>
</dbReference>
<dbReference type="InterPro" id="IPR000086">
    <property type="entry name" value="NUDIX_hydrolase_dom"/>
</dbReference>
<dbReference type="GO" id="GO:0019693">
    <property type="term" value="P:ribose phosphate metabolic process"/>
    <property type="evidence" value="ECO:0007669"/>
    <property type="project" value="TreeGrafter"/>
</dbReference>
<dbReference type="GO" id="GO:0019144">
    <property type="term" value="F:ADP-sugar diphosphatase activity"/>
    <property type="evidence" value="ECO:0007669"/>
    <property type="project" value="TreeGrafter"/>
</dbReference>
<dbReference type="GO" id="GO:0047631">
    <property type="term" value="F:ADP-ribose diphosphatase activity"/>
    <property type="evidence" value="ECO:0007669"/>
    <property type="project" value="UniProtKB-EC"/>
</dbReference>
<dbReference type="InterPro" id="IPR015797">
    <property type="entry name" value="NUDIX_hydrolase-like_dom_sf"/>
</dbReference>
<dbReference type="GO" id="GO:0046872">
    <property type="term" value="F:metal ion binding"/>
    <property type="evidence" value="ECO:0007669"/>
    <property type="project" value="UniProtKB-KW"/>
</dbReference>
<evidence type="ECO:0000256" key="13">
    <source>
        <dbReference type="PIRSR" id="PIRSR604385-2"/>
    </source>
</evidence>
<dbReference type="HOGENOM" id="CLU_062658_6_1_5"/>
<evidence type="ECO:0000256" key="9">
    <source>
        <dbReference type="ARBA" id="ARBA00030162"/>
    </source>
</evidence>
<dbReference type="EMBL" id="AP007255">
    <property type="protein sequence ID" value="BAE50111.1"/>
    <property type="molecule type" value="Genomic_DNA"/>
</dbReference>
<sequence>MTEMDRDAMDRDRDVEILSKETVFKGYFQVDRYRLRHRTFAGGWSEEMVREVFERGHAVVVLLYDPDRDKVALIEQFRPGAYAAGWHPWLVECVAGIIEEGEHPDEVARRETREEAGSDPTDMIHIGDYLVTAGGSSESCKLYCARVDSSIIAGTHGLAHEGEDIRVFVIDPAEALAMCRDGRINNAMAVLAIQWLIMERDGLRARWLGA</sequence>
<comment type="similarity">
    <text evidence="2">Belongs to the Nudix hydrolase family. NudF subfamily.</text>
</comment>
<dbReference type="PROSITE" id="PS51462">
    <property type="entry name" value="NUDIX"/>
    <property type="match status" value="1"/>
</dbReference>
<evidence type="ECO:0000256" key="7">
    <source>
        <dbReference type="ARBA" id="ARBA00022842"/>
    </source>
</evidence>
<evidence type="ECO:0000256" key="1">
    <source>
        <dbReference type="ARBA" id="ARBA00001946"/>
    </source>
</evidence>
<keyword evidence="7 13" id="KW-0460">Magnesium</keyword>
<protein>
    <recommendedName>
        <fullName evidence="4">ADP-ribose pyrophosphatase</fullName>
        <ecNumber evidence="3">3.6.1.13</ecNumber>
    </recommendedName>
    <alternativeName>
        <fullName evidence="9">ADP-ribose diphosphatase</fullName>
    </alternativeName>
    <alternativeName>
        <fullName evidence="11">ADP-ribose phosphohydrolase</fullName>
    </alternativeName>
    <alternativeName>
        <fullName evidence="10">Adenosine diphosphoribose pyrophosphatase</fullName>
    </alternativeName>
</protein>
<dbReference type="EC" id="3.6.1.13" evidence="3"/>
<evidence type="ECO:0000256" key="11">
    <source>
        <dbReference type="ARBA" id="ARBA00033056"/>
    </source>
</evidence>
<dbReference type="CDD" id="cd24155">
    <property type="entry name" value="NUDIX_ADPRase"/>
    <property type="match status" value="1"/>
</dbReference>
<keyword evidence="5 13" id="KW-0479">Metal-binding</keyword>
<dbReference type="SUPFAM" id="SSF55811">
    <property type="entry name" value="Nudix"/>
    <property type="match status" value="1"/>
</dbReference>
<evidence type="ECO:0000256" key="4">
    <source>
        <dbReference type="ARBA" id="ARBA00013297"/>
    </source>
</evidence>
<feature type="binding site" evidence="13">
    <location>
        <position position="95"/>
    </location>
    <ligand>
        <name>Mg(2+)</name>
        <dbReference type="ChEBI" id="CHEBI:18420"/>
        <label>1</label>
    </ligand>
</feature>
<dbReference type="PANTHER" id="PTHR11839:SF5">
    <property type="entry name" value="ADP-RIBOSE PYROPHOSPHATASE"/>
    <property type="match status" value="1"/>
</dbReference>
<organism evidence="15 16">
    <name type="scientific">Paramagnetospirillum magneticum (strain ATCC 700264 / AMB-1)</name>
    <name type="common">Magnetospirillum magneticum</name>
    <dbReference type="NCBI Taxonomy" id="342108"/>
    <lineage>
        <taxon>Bacteria</taxon>
        <taxon>Pseudomonadati</taxon>
        <taxon>Pseudomonadota</taxon>
        <taxon>Alphaproteobacteria</taxon>
        <taxon>Rhodospirillales</taxon>
        <taxon>Magnetospirillaceae</taxon>
        <taxon>Paramagnetospirillum</taxon>
    </lineage>
</organism>
<dbReference type="Pfam" id="PF00293">
    <property type="entry name" value="NUDIX"/>
    <property type="match status" value="1"/>
</dbReference>
<evidence type="ECO:0000256" key="12">
    <source>
        <dbReference type="ARBA" id="ARBA00049546"/>
    </source>
</evidence>
<keyword evidence="6" id="KW-0378">Hydrolase</keyword>
<evidence type="ECO:0000313" key="15">
    <source>
        <dbReference type="EMBL" id="BAE50111.1"/>
    </source>
</evidence>
<dbReference type="GO" id="GO:0005829">
    <property type="term" value="C:cytosol"/>
    <property type="evidence" value="ECO:0007669"/>
    <property type="project" value="TreeGrafter"/>
</dbReference>
<evidence type="ECO:0000256" key="8">
    <source>
        <dbReference type="ARBA" id="ARBA00025164"/>
    </source>
</evidence>
<evidence type="ECO:0000256" key="6">
    <source>
        <dbReference type="ARBA" id="ARBA00022801"/>
    </source>
</evidence>
<proteinExistence type="inferred from homology"/>
<accession>Q2W7R4</accession>
<evidence type="ECO:0000256" key="5">
    <source>
        <dbReference type="ARBA" id="ARBA00022723"/>
    </source>
</evidence>
<dbReference type="InterPro" id="IPR004385">
    <property type="entry name" value="NDP_pyrophosphatase"/>
</dbReference>
<feature type="domain" description="Nudix hydrolase" evidence="14">
    <location>
        <begin position="54"/>
        <end position="192"/>
    </location>
</feature>
<comment type="cofactor">
    <cofactor evidence="1 13">
        <name>Mg(2+)</name>
        <dbReference type="ChEBI" id="CHEBI:18420"/>
    </cofactor>
</comment>
<dbReference type="GO" id="GO:0006753">
    <property type="term" value="P:nucleoside phosphate metabolic process"/>
    <property type="evidence" value="ECO:0007669"/>
    <property type="project" value="TreeGrafter"/>
</dbReference>
<comment type="function">
    <text evidence="8">Acts on ADP-mannose and ADP-glucose as well as ADP-ribose. Prevents glycogen biosynthesis. The reaction catalyzed by this enzyme is a limiting step of the gluconeogenic process.</text>
</comment>
<comment type="catalytic activity">
    <reaction evidence="12">
        <text>ADP-D-ribose + H2O = D-ribose 5-phosphate + AMP + 2 H(+)</text>
        <dbReference type="Rhea" id="RHEA:10412"/>
        <dbReference type="ChEBI" id="CHEBI:15377"/>
        <dbReference type="ChEBI" id="CHEBI:15378"/>
        <dbReference type="ChEBI" id="CHEBI:57967"/>
        <dbReference type="ChEBI" id="CHEBI:78346"/>
        <dbReference type="ChEBI" id="CHEBI:456215"/>
        <dbReference type="EC" id="3.6.1.13"/>
    </reaction>
</comment>
<dbReference type="Proteomes" id="UP000007058">
    <property type="component" value="Chromosome"/>
</dbReference>
<evidence type="ECO:0000256" key="2">
    <source>
        <dbReference type="ARBA" id="ARBA00007482"/>
    </source>
</evidence>
<feature type="binding site" evidence="13">
    <location>
        <position position="115"/>
    </location>
    <ligand>
        <name>Mg(2+)</name>
        <dbReference type="ChEBI" id="CHEBI:18420"/>
        <label>1</label>
    </ligand>
</feature>
<dbReference type="KEGG" id="mag:amb1307"/>
<dbReference type="AlphaFoldDB" id="Q2W7R4"/>
<dbReference type="PROSITE" id="PS00893">
    <property type="entry name" value="NUDIX_BOX"/>
    <property type="match status" value="1"/>
</dbReference>
<evidence type="ECO:0000259" key="14">
    <source>
        <dbReference type="PROSITE" id="PS51462"/>
    </source>
</evidence>
<reference evidence="15 16" key="1">
    <citation type="journal article" date="2005" name="DNA Res.">
        <title>Complete genome sequence of the facultative anaerobic magnetotactic bacterium Magnetospirillum sp. strain AMB-1.</title>
        <authorList>
            <person name="Matsunaga T."/>
            <person name="Okamura Y."/>
            <person name="Fukuda Y."/>
            <person name="Wahyudi A.T."/>
            <person name="Murase Y."/>
            <person name="Takeyama H."/>
        </authorList>
    </citation>
    <scope>NUCLEOTIDE SEQUENCE [LARGE SCALE GENOMIC DNA]</scope>
    <source>
        <strain evidence="16">ATCC 700264 / AMB-1</strain>
    </source>
</reference>
<evidence type="ECO:0000256" key="10">
    <source>
        <dbReference type="ARBA" id="ARBA00030308"/>
    </source>
</evidence>
<dbReference type="STRING" id="342108.amb1307"/>
<name>Q2W7R4_PARM1</name>
<evidence type="ECO:0000256" key="3">
    <source>
        <dbReference type="ARBA" id="ARBA00012453"/>
    </source>
</evidence>
<evidence type="ECO:0000313" key="16">
    <source>
        <dbReference type="Proteomes" id="UP000007058"/>
    </source>
</evidence>
<dbReference type="InterPro" id="IPR020084">
    <property type="entry name" value="NUDIX_hydrolase_CS"/>
</dbReference>